<gene>
    <name evidence="3" type="ORF">BN873_150185</name>
</gene>
<feature type="region of interest" description="Disordered" evidence="1">
    <location>
        <begin position="349"/>
        <end position="369"/>
    </location>
</feature>
<evidence type="ECO:0000313" key="4">
    <source>
        <dbReference type="Proteomes" id="UP000035760"/>
    </source>
</evidence>
<dbReference type="AlphaFoldDB" id="W6M1T5"/>
<dbReference type="STRING" id="1400863.BN873_150185"/>
<dbReference type="EMBL" id="CBTJ020000020">
    <property type="protein sequence ID" value="CDI01397.1"/>
    <property type="molecule type" value="Genomic_DNA"/>
</dbReference>
<keyword evidence="2" id="KW-0812">Transmembrane</keyword>
<keyword evidence="2" id="KW-0472">Membrane</keyword>
<accession>W6M1T5</accession>
<evidence type="ECO:0000313" key="3">
    <source>
        <dbReference type="EMBL" id="CDI01397.1"/>
    </source>
</evidence>
<proteinExistence type="predicted"/>
<dbReference type="OrthoDB" id="7055621at2"/>
<comment type="caution">
    <text evidence="3">The sequence shown here is derived from an EMBL/GenBank/DDBJ whole genome shotgun (WGS) entry which is preliminary data.</text>
</comment>
<protein>
    <submittedName>
        <fullName evidence="3">Uncharacterized protein</fullName>
    </submittedName>
</protein>
<dbReference type="RefSeq" id="WP_048670497.1">
    <property type="nucleotide sequence ID" value="NZ_CBTJ020000020.1"/>
</dbReference>
<feature type="compositionally biased region" description="Polar residues" evidence="1">
    <location>
        <begin position="356"/>
        <end position="367"/>
    </location>
</feature>
<keyword evidence="2" id="KW-1133">Transmembrane helix</keyword>
<reference evidence="3" key="2">
    <citation type="submission" date="2014-03" db="EMBL/GenBank/DDBJ databases">
        <title>Candidatus Competibacter-lineage genomes retrieved from metagenomes reveal functional metabolic diversity.</title>
        <authorList>
            <person name="McIlroy S.J."/>
            <person name="Albertsen M."/>
            <person name="Andresen E.K."/>
            <person name="Saunders A.M."/>
            <person name="Kristiansen R."/>
            <person name="Stokholm-Bjerregaard M."/>
            <person name="Nielsen K.L."/>
            <person name="Nielsen P.H."/>
        </authorList>
    </citation>
    <scope>NUCLEOTIDE SEQUENCE</scope>
    <source>
        <strain evidence="3">Run_A_D11</strain>
    </source>
</reference>
<feature type="transmembrane region" description="Helical" evidence="2">
    <location>
        <begin position="7"/>
        <end position="28"/>
    </location>
</feature>
<reference evidence="3" key="1">
    <citation type="submission" date="2013-07" db="EMBL/GenBank/DDBJ databases">
        <authorList>
            <person name="McIlroy S."/>
        </authorList>
    </citation>
    <scope>NUCLEOTIDE SEQUENCE [LARGE SCALE GENOMIC DNA]</scope>
    <source>
        <strain evidence="3">Run_A_D11</strain>
    </source>
</reference>
<keyword evidence="4" id="KW-1185">Reference proteome</keyword>
<dbReference type="Proteomes" id="UP000035760">
    <property type="component" value="Unassembled WGS sequence"/>
</dbReference>
<name>W6M1T5_9GAMM</name>
<organism evidence="3 4">
    <name type="scientific">Candidatus Competibacter denitrificans Run_A_D11</name>
    <dbReference type="NCBI Taxonomy" id="1400863"/>
    <lineage>
        <taxon>Bacteria</taxon>
        <taxon>Pseudomonadati</taxon>
        <taxon>Pseudomonadota</taxon>
        <taxon>Gammaproteobacteria</taxon>
        <taxon>Candidatus Competibacteraceae</taxon>
        <taxon>Candidatus Competibacter</taxon>
    </lineage>
</organism>
<sequence length="441" mass="47620">MHKLKIALIALPIALILIVGALWAYLWYSTKQQVDQIVAAAKPFADISYRDISISPAGSVGVNRVQIIIDALNDSVRIGSIRLQAPNLLALLDIRRELSAGRLPSALALVLEQVEVSLDGGLLGASELAATQRSSFDNLDALGCGPTHSFGGTEWREMGYGNLISNINIGYRLNPARNGIELQIDGDTRDWAAVNLTVGLNTPSAAPSMLDLATTATPKLTKFAAIVRDDGFNQRRNDYCTKKAGKTVDAYIAEHTRLLVERLQANGIYLGPGLTEAYRNYLAVGSHVALNLSPPVPIDPREFQFYKPDDVIKLMGLTLKINEKPVTDLSIRWDNEKIAKALATKPAPELAAEAASTPTDRTPSSTAEPAIIPKSFHPIATSELGRYIGATAKVKTANGARYNGKIEAIADGMVTITIRKPSGTATLSLRRNEITEVDVLY</sequence>
<evidence type="ECO:0000256" key="1">
    <source>
        <dbReference type="SAM" id="MobiDB-lite"/>
    </source>
</evidence>
<evidence type="ECO:0000256" key="2">
    <source>
        <dbReference type="SAM" id="Phobius"/>
    </source>
</evidence>